<evidence type="ECO:0000313" key="2">
    <source>
        <dbReference type="Proteomes" id="UP001168821"/>
    </source>
</evidence>
<organism evidence="1 2">
    <name type="scientific">Zophobas morio</name>
    <dbReference type="NCBI Taxonomy" id="2755281"/>
    <lineage>
        <taxon>Eukaryota</taxon>
        <taxon>Metazoa</taxon>
        <taxon>Ecdysozoa</taxon>
        <taxon>Arthropoda</taxon>
        <taxon>Hexapoda</taxon>
        <taxon>Insecta</taxon>
        <taxon>Pterygota</taxon>
        <taxon>Neoptera</taxon>
        <taxon>Endopterygota</taxon>
        <taxon>Coleoptera</taxon>
        <taxon>Polyphaga</taxon>
        <taxon>Cucujiformia</taxon>
        <taxon>Tenebrionidae</taxon>
        <taxon>Zophobas</taxon>
    </lineage>
</organism>
<accession>A0AA38M8H4</accession>
<dbReference type="AlphaFoldDB" id="A0AA38M8H4"/>
<proteinExistence type="predicted"/>
<dbReference type="EMBL" id="JALNTZ010000006">
    <property type="protein sequence ID" value="KAJ3647555.1"/>
    <property type="molecule type" value="Genomic_DNA"/>
</dbReference>
<dbReference type="Proteomes" id="UP001168821">
    <property type="component" value="Unassembled WGS sequence"/>
</dbReference>
<reference evidence="1" key="1">
    <citation type="journal article" date="2023" name="G3 (Bethesda)">
        <title>Whole genome assemblies of Zophobas morio and Tenebrio molitor.</title>
        <authorList>
            <person name="Kaur S."/>
            <person name="Stinson S.A."/>
            <person name="diCenzo G.C."/>
        </authorList>
    </citation>
    <scope>NUCLEOTIDE SEQUENCE</scope>
    <source>
        <strain evidence="1">QUZm001</strain>
    </source>
</reference>
<evidence type="ECO:0000313" key="1">
    <source>
        <dbReference type="EMBL" id="KAJ3647555.1"/>
    </source>
</evidence>
<keyword evidence="2" id="KW-1185">Reference proteome</keyword>
<sequence>MLKIIPCGRRALRIPVTSSVHFTNVPFAYAPVSGVFDADVSHDRSPNFPNSPSLFHLSVYHVQDRNFIFVVYQMRDVDCAIVTTFNKQEQGKNARGGIDTAQSVIKGKVFSLTVW</sequence>
<name>A0AA38M8H4_9CUCU</name>
<protein>
    <submittedName>
        <fullName evidence="1">Uncharacterized protein</fullName>
    </submittedName>
</protein>
<gene>
    <name evidence="1" type="ORF">Zmor_019426</name>
</gene>
<comment type="caution">
    <text evidence="1">The sequence shown here is derived from an EMBL/GenBank/DDBJ whole genome shotgun (WGS) entry which is preliminary data.</text>
</comment>